<protein>
    <submittedName>
        <fullName evidence="2">Uncharacterized protein</fullName>
    </submittedName>
</protein>
<evidence type="ECO:0000256" key="1">
    <source>
        <dbReference type="SAM" id="Phobius"/>
    </source>
</evidence>
<dbReference type="EMBL" id="JARGDH010000005">
    <property type="protein sequence ID" value="KAL0266745.1"/>
    <property type="molecule type" value="Genomic_DNA"/>
</dbReference>
<comment type="caution">
    <text evidence="2">The sequence shown here is derived from an EMBL/GenBank/DDBJ whole genome shotgun (WGS) entry which is preliminary data.</text>
</comment>
<accession>A0AAW2HAF4</accession>
<reference evidence="2" key="1">
    <citation type="journal article" date="2024" name="Gigascience">
        <title>Chromosome-level genome of the poultry shaft louse Menopon gallinae provides insight into the host-switching and adaptive evolution of parasitic lice.</title>
        <authorList>
            <person name="Xu Y."/>
            <person name="Ma L."/>
            <person name="Liu S."/>
            <person name="Liang Y."/>
            <person name="Liu Q."/>
            <person name="He Z."/>
            <person name="Tian L."/>
            <person name="Duan Y."/>
            <person name="Cai W."/>
            <person name="Li H."/>
            <person name="Song F."/>
        </authorList>
    </citation>
    <scope>NUCLEOTIDE SEQUENCE</scope>
    <source>
        <strain evidence="2">Cailab_2023a</strain>
    </source>
</reference>
<proteinExistence type="predicted"/>
<feature type="transmembrane region" description="Helical" evidence="1">
    <location>
        <begin position="20"/>
        <end position="45"/>
    </location>
</feature>
<keyword evidence="1" id="KW-1133">Transmembrane helix</keyword>
<organism evidence="2">
    <name type="scientific">Menopon gallinae</name>
    <name type="common">poultry shaft louse</name>
    <dbReference type="NCBI Taxonomy" id="328185"/>
    <lineage>
        <taxon>Eukaryota</taxon>
        <taxon>Metazoa</taxon>
        <taxon>Ecdysozoa</taxon>
        <taxon>Arthropoda</taxon>
        <taxon>Hexapoda</taxon>
        <taxon>Insecta</taxon>
        <taxon>Pterygota</taxon>
        <taxon>Neoptera</taxon>
        <taxon>Paraneoptera</taxon>
        <taxon>Psocodea</taxon>
        <taxon>Troctomorpha</taxon>
        <taxon>Phthiraptera</taxon>
        <taxon>Amblycera</taxon>
        <taxon>Menoponidae</taxon>
        <taxon>Menopon</taxon>
    </lineage>
</organism>
<dbReference type="AlphaFoldDB" id="A0AAW2HAF4"/>
<sequence>MISSLAQDLISRSTTSSQVLSLNLTNLVILFVLKAIIFGASNFGFGHGAHGRSTHDLHHENATNEIPSRSLLSEQELLFMLSYLQADSTKNYDCLHRIVCEDPSKAKEYLLAGKIFLKGTEFFGSFINGARYEKILSQLQDAVSYGLNGQDCSVKYQCNLKNR</sequence>
<keyword evidence="1" id="KW-0472">Membrane</keyword>
<name>A0AAW2HAF4_9NEOP</name>
<gene>
    <name evidence="2" type="ORF">PYX00_009201</name>
</gene>
<keyword evidence="1" id="KW-0812">Transmembrane</keyword>
<evidence type="ECO:0000313" key="2">
    <source>
        <dbReference type="EMBL" id="KAL0266745.1"/>
    </source>
</evidence>